<protein>
    <submittedName>
        <fullName evidence="1">Uncharacterized protein</fullName>
    </submittedName>
</protein>
<evidence type="ECO:0000313" key="2">
    <source>
        <dbReference type="Proteomes" id="UP000178419"/>
    </source>
</evidence>
<organism evidence="1 2">
    <name type="scientific">Candidatus Woesebacteria bacterium RIFCSPHIGHO2_01_FULL_38_9</name>
    <dbReference type="NCBI Taxonomy" id="1802492"/>
    <lineage>
        <taxon>Bacteria</taxon>
        <taxon>Candidatus Woeseibacteriota</taxon>
    </lineage>
</organism>
<name>A0A1F7XZ05_9BACT</name>
<dbReference type="AlphaFoldDB" id="A0A1F7XZ05"/>
<evidence type="ECO:0000313" key="1">
    <source>
        <dbReference type="EMBL" id="OGM19929.1"/>
    </source>
</evidence>
<accession>A0A1F7XZ05</accession>
<reference evidence="1 2" key="1">
    <citation type="journal article" date="2016" name="Nat. Commun.">
        <title>Thousands of microbial genomes shed light on interconnected biogeochemical processes in an aquifer system.</title>
        <authorList>
            <person name="Anantharaman K."/>
            <person name="Brown C.T."/>
            <person name="Hug L.A."/>
            <person name="Sharon I."/>
            <person name="Castelle C.J."/>
            <person name="Probst A.J."/>
            <person name="Thomas B.C."/>
            <person name="Singh A."/>
            <person name="Wilkins M.J."/>
            <person name="Karaoz U."/>
            <person name="Brodie E.L."/>
            <person name="Williams K.H."/>
            <person name="Hubbard S.S."/>
            <person name="Banfield J.F."/>
        </authorList>
    </citation>
    <scope>NUCLEOTIDE SEQUENCE [LARGE SCALE GENOMIC DNA]</scope>
</reference>
<gene>
    <name evidence="1" type="ORF">A2714_04305</name>
</gene>
<sequence length="77" mass="8447">MSKTDYEQFLEAPNGVIAGEIATQAHGRVYGVLNSVIDDKRTPLAAKPVLRAVRETFARKADERLDQTYGKPASKQG</sequence>
<dbReference type="Proteomes" id="UP000178419">
    <property type="component" value="Unassembled WGS sequence"/>
</dbReference>
<proteinExistence type="predicted"/>
<comment type="caution">
    <text evidence="1">The sequence shown here is derived from an EMBL/GenBank/DDBJ whole genome shotgun (WGS) entry which is preliminary data.</text>
</comment>
<dbReference type="EMBL" id="MGGE01000058">
    <property type="protein sequence ID" value="OGM19929.1"/>
    <property type="molecule type" value="Genomic_DNA"/>
</dbReference>